<dbReference type="PANTHER" id="PTHR24305:SF166">
    <property type="entry name" value="CYTOCHROME P450 12A4, MITOCHONDRIAL-RELATED"/>
    <property type="match status" value="1"/>
</dbReference>
<name>E4ZPT4_LEPMJ</name>
<dbReference type="PRINTS" id="PR00463">
    <property type="entry name" value="EP450I"/>
</dbReference>
<accession>E4ZPT4</accession>
<dbReference type="InterPro" id="IPR036396">
    <property type="entry name" value="Cyt_P450_sf"/>
</dbReference>
<dbReference type="InterPro" id="IPR002401">
    <property type="entry name" value="Cyt_P450_E_grp-I"/>
</dbReference>
<proteinExistence type="inferred from homology"/>
<feature type="transmembrane region" description="Helical" evidence="3">
    <location>
        <begin position="31"/>
        <end position="52"/>
    </location>
</feature>
<dbReference type="Pfam" id="PF00067">
    <property type="entry name" value="p450"/>
    <property type="match status" value="1"/>
</dbReference>
<reference evidence="5" key="1">
    <citation type="journal article" date="2011" name="Nat. Commun.">
        <title>Effector diversification within compartments of the Leptosphaeria maculans genome affected by Repeat-Induced Point mutations.</title>
        <authorList>
            <person name="Rouxel T."/>
            <person name="Grandaubert J."/>
            <person name="Hane J.K."/>
            <person name="Hoede C."/>
            <person name="van de Wouw A.P."/>
            <person name="Couloux A."/>
            <person name="Dominguez V."/>
            <person name="Anthouard V."/>
            <person name="Bally P."/>
            <person name="Bourras S."/>
            <person name="Cozijnsen A.J."/>
            <person name="Ciuffetti L.M."/>
            <person name="Degrave A."/>
            <person name="Dilmaghani A."/>
            <person name="Duret L."/>
            <person name="Fudal I."/>
            <person name="Goodwin S.B."/>
            <person name="Gout L."/>
            <person name="Glaser N."/>
            <person name="Linglin J."/>
            <person name="Kema G.H.J."/>
            <person name="Lapalu N."/>
            <person name="Lawrence C.B."/>
            <person name="May K."/>
            <person name="Meyer M."/>
            <person name="Ollivier B."/>
            <person name="Poulain J."/>
            <person name="Schoch C.L."/>
            <person name="Simon A."/>
            <person name="Spatafora J.W."/>
            <person name="Stachowiak A."/>
            <person name="Turgeon B.G."/>
            <person name="Tyler B.M."/>
            <person name="Vincent D."/>
            <person name="Weissenbach J."/>
            <person name="Amselem J."/>
            <person name="Quesneville H."/>
            <person name="Oliver R.P."/>
            <person name="Wincker P."/>
            <person name="Balesdent M.-H."/>
            <person name="Howlett B.J."/>
        </authorList>
    </citation>
    <scope>NUCLEOTIDE SEQUENCE [LARGE SCALE GENOMIC DNA]</scope>
    <source>
        <strain evidence="5">JN3 / isolate v23.1.3 / race Av1-4-5-6-7-8</strain>
    </source>
</reference>
<dbReference type="OMA" id="QQMHLFS"/>
<evidence type="ECO:0000256" key="2">
    <source>
        <dbReference type="PIRSR" id="PIRSR602401-1"/>
    </source>
</evidence>
<dbReference type="AlphaFoldDB" id="E4ZPT4"/>
<dbReference type="SUPFAM" id="SSF48264">
    <property type="entry name" value="Cytochrome P450"/>
    <property type="match status" value="1"/>
</dbReference>
<dbReference type="PANTHER" id="PTHR24305">
    <property type="entry name" value="CYTOCHROME P450"/>
    <property type="match status" value="1"/>
</dbReference>
<keyword evidence="2" id="KW-0408">Iron</keyword>
<keyword evidence="5" id="KW-1185">Reference proteome</keyword>
<keyword evidence="3" id="KW-1133">Transmembrane helix</keyword>
<dbReference type="GeneID" id="13282776"/>
<evidence type="ECO:0000313" key="4">
    <source>
        <dbReference type="EMBL" id="CBX93469.1"/>
    </source>
</evidence>
<keyword evidence="2" id="KW-0349">Heme</keyword>
<dbReference type="InterPro" id="IPR050121">
    <property type="entry name" value="Cytochrome_P450_monoxygenase"/>
</dbReference>
<keyword evidence="2" id="KW-0479">Metal-binding</keyword>
<keyword evidence="3" id="KW-0812">Transmembrane</keyword>
<dbReference type="GO" id="GO:0020037">
    <property type="term" value="F:heme binding"/>
    <property type="evidence" value="ECO:0007669"/>
    <property type="project" value="InterPro"/>
</dbReference>
<evidence type="ECO:0000313" key="5">
    <source>
        <dbReference type="Proteomes" id="UP000002668"/>
    </source>
</evidence>
<dbReference type="PRINTS" id="PR00385">
    <property type="entry name" value="P450"/>
</dbReference>
<dbReference type="FunFam" id="1.10.630.10:FF:000051">
    <property type="entry name" value="Cytochrome P450 monooxygenase (Fum15)"/>
    <property type="match status" value="1"/>
</dbReference>
<dbReference type="RefSeq" id="XP_003836834.1">
    <property type="nucleotide sequence ID" value="XM_003836786.1"/>
</dbReference>
<comment type="cofactor">
    <cofactor evidence="2">
        <name>heme</name>
        <dbReference type="ChEBI" id="CHEBI:30413"/>
    </cofactor>
</comment>
<dbReference type="EMBL" id="FP929105">
    <property type="protein sequence ID" value="CBX93469.1"/>
    <property type="molecule type" value="Genomic_DNA"/>
</dbReference>
<dbReference type="STRING" id="985895.E4ZPT4"/>
<comment type="similarity">
    <text evidence="1">Belongs to the cytochrome P450 family.</text>
</comment>
<dbReference type="HOGENOM" id="CLU_001570_5_11_1"/>
<dbReference type="VEuPathDB" id="FungiDB:LEMA_P043700.1"/>
<protein>
    <submittedName>
        <fullName evidence="4">Similar to cytochrome P450</fullName>
    </submittedName>
</protein>
<dbReference type="InterPro" id="IPR001128">
    <property type="entry name" value="Cyt_P450"/>
</dbReference>
<dbReference type="CDD" id="cd11069">
    <property type="entry name" value="CYP_FUM15-like"/>
    <property type="match status" value="1"/>
</dbReference>
<dbReference type="FunCoup" id="E4ZPT4">
    <property type="interactions" value="1363"/>
</dbReference>
<dbReference type="eggNOG" id="KOG0157">
    <property type="taxonomic scope" value="Eukaryota"/>
</dbReference>
<gene>
    <name evidence="4" type="ORF">LEMA_P043700.1</name>
</gene>
<dbReference type="InParanoid" id="E4ZPT4"/>
<organism evidence="5">
    <name type="scientific">Leptosphaeria maculans (strain JN3 / isolate v23.1.3 / race Av1-4-5-6-7-8)</name>
    <name type="common">Blackleg fungus</name>
    <name type="synonym">Phoma lingam</name>
    <dbReference type="NCBI Taxonomy" id="985895"/>
    <lineage>
        <taxon>Eukaryota</taxon>
        <taxon>Fungi</taxon>
        <taxon>Dikarya</taxon>
        <taxon>Ascomycota</taxon>
        <taxon>Pezizomycotina</taxon>
        <taxon>Dothideomycetes</taxon>
        <taxon>Pleosporomycetidae</taxon>
        <taxon>Pleosporales</taxon>
        <taxon>Pleosporineae</taxon>
        <taxon>Leptosphaeriaceae</taxon>
        <taxon>Plenodomus</taxon>
        <taxon>Plenodomus lingam/Leptosphaeria maculans species complex</taxon>
    </lineage>
</organism>
<dbReference type="GO" id="GO:0016705">
    <property type="term" value="F:oxidoreductase activity, acting on paired donors, with incorporation or reduction of molecular oxygen"/>
    <property type="evidence" value="ECO:0007669"/>
    <property type="project" value="InterPro"/>
</dbReference>
<feature type="transmembrane region" description="Helical" evidence="3">
    <location>
        <begin position="7"/>
        <end position="25"/>
    </location>
</feature>
<dbReference type="OrthoDB" id="1470350at2759"/>
<dbReference type="GO" id="GO:0004497">
    <property type="term" value="F:monooxygenase activity"/>
    <property type="evidence" value="ECO:0007669"/>
    <property type="project" value="InterPro"/>
</dbReference>
<sequence>MEDATSLKYILLYGANVLFGLFYAANETRWSPILIAALVVLLGQGLVIQLVFQPFLWNPLGHIPVGKGFKPIVGHSMILFREPKGSGHLQLMKQTPNDGLILARGLFHGNRMILTAPATIADVLVHKSYDFEKPAWARDFLRKFLGDGLLMTEGDEHRHHRKLIMPAFHFRHIKELYPVFWSKSIELCNTISTILQEDPGRVLEIGHYSTQVTLDIIGLAGLGRDIRSLHNSEDELIATYEEILEPTTEKGLYFLLHLVLPSWLISALPWPLNKRVRITTSNLKRICTEFVEERKANMKLEGSEKQDSRDILSIMIRSNDFSDQNLVDQLLTFLAAGHETTSSALTWASYLLSTHPTIQTRLRQEIHESIPHPELLSSSNCDIAALLESMPYLNGVCNEVLRLFPTIPLTSRVSIRDTTVGGHPIPKNTMFFVVPWAVNRNPKLWGPDAEAFVPERWIDKASGRATMNGGADSNYAFLTFLHGPRSCIGERFARAELRALVAAFVGRFEMGMADPEEEVVVGGTITSKPKKGMRLKLKAVNWSV</sequence>
<dbReference type="Gene3D" id="1.10.630.10">
    <property type="entry name" value="Cytochrome P450"/>
    <property type="match status" value="1"/>
</dbReference>
<evidence type="ECO:0000256" key="1">
    <source>
        <dbReference type="ARBA" id="ARBA00010617"/>
    </source>
</evidence>
<keyword evidence="3" id="KW-0472">Membrane</keyword>
<dbReference type="Proteomes" id="UP000002668">
    <property type="component" value="Genome"/>
</dbReference>
<dbReference type="GO" id="GO:0005506">
    <property type="term" value="F:iron ion binding"/>
    <property type="evidence" value="ECO:0007669"/>
    <property type="project" value="InterPro"/>
</dbReference>
<evidence type="ECO:0000256" key="3">
    <source>
        <dbReference type="SAM" id="Phobius"/>
    </source>
</evidence>
<feature type="binding site" description="axial binding residue" evidence="2">
    <location>
        <position position="487"/>
    </location>
    <ligand>
        <name>heme</name>
        <dbReference type="ChEBI" id="CHEBI:30413"/>
    </ligand>
    <ligandPart>
        <name>Fe</name>
        <dbReference type="ChEBI" id="CHEBI:18248"/>
    </ligandPart>
</feature>